<dbReference type="InterPro" id="IPR000582">
    <property type="entry name" value="Acyl-CoA-binding_protein"/>
</dbReference>
<proteinExistence type="predicted"/>
<keyword evidence="3 5" id="KW-0040">ANK repeat</keyword>
<dbReference type="Proteomes" id="UP000625711">
    <property type="component" value="Unassembled WGS sequence"/>
</dbReference>
<dbReference type="Gene3D" id="1.20.80.10">
    <property type="match status" value="1"/>
</dbReference>
<dbReference type="SUPFAM" id="SSF48403">
    <property type="entry name" value="Ankyrin repeat"/>
    <property type="match status" value="1"/>
</dbReference>
<dbReference type="PANTHER" id="PTHR24119:SF0">
    <property type="entry name" value="ACYL-COA-BINDING DOMAIN-CONTAINING PROTEIN 6"/>
    <property type="match status" value="1"/>
</dbReference>
<dbReference type="SMART" id="SM00248">
    <property type="entry name" value="ANK"/>
    <property type="match status" value="1"/>
</dbReference>
<gene>
    <name evidence="7" type="ORF">GWI33_006688</name>
</gene>
<dbReference type="Pfam" id="PF00887">
    <property type="entry name" value="ACBP"/>
    <property type="match status" value="1"/>
</dbReference>
<dbReference type="InterPro" id="IPR002110">
    <property type="entry name" value="Ankyrin_rpt"/>
</dbReference>
<dbReference type="InterPro" id="IPR014352">
    <property type="entry name" value="FERM/acyl-CoA-bd_prot_sf"/>
</dbReference>
<organism evidence="7 8">
    <name type="scientific">Rhynchophorus ferrugineus</name>
    <name type="common">Red palm weevil</name>
    <name type="synonym">Curculio ferrugineus</name>
    <dbReference type="NCBI Taxonomy" id="354439"/>
    <lineage>
        <taxon>Eukaryota</taxon>
        <taxon>Metazoa</taxon>
        <taxon>Ecdysozoa</taxon>
        <taxon>Arthropoda</taxon>
        <taxon>Hexapoda</taxon>
        <taxon>Insecta</taxon>
        <taxon>Pterygota</taxon>
        <taxon>Neoptera</taxon>
        <taxon>Endopterygota</taxon>
        <taxon>Coleoptera</taxon>
        <taxon>Polyphaga</taxon>
        <taxon>Cucujiformia</taxon>
        <taxon>Curculionidae</taxon>
        <taxon>Dryophthorinae</taxon>
        <taxon>Rhynchophorus</taxon>
    </lineage>
</organism>
<dbReference type="Gene3D" id="1.25.40.20">
    <property type="entry name" value="Ankyrin repeat-containing domain"/>
    <property type="match status" value="1"/>
</dbReference>
<dbReference type="PROSITE" id="PS51228">
    <property type="entry name" value="ACB_2"/>
    <property type="match status" value="1"/>
</dbReference>
<sequence length="210" mass="23425">MDPRLDDYSDLVELGIDIDESDVLGNKFNKCVKYIQGIAEGPCNIPKPSWYDMKGKSKWEAWNNLGDMSSDDAKNKYIQTVLDVSPSFNLEDTQMKTDSWVKVSSLAHEPVSNTDICDFIQSGDEKKVKEYLAGDTNHKNALDDQVEDGYDFNLQDKDKQTPLHYAASCGHEDCVKFLLSCGALIDIVDVDGCKAVDVACDSVKRLLKPT</sequence>
<dbReference type="PANTHER" id="PTHR24119">
    <property type="entry name" value="ACYL-COA-BINDING DOMAIN-CONTAINING PROTEIN 6"/>
    <property type="match status" value="1"/>
</dbReference>
<dbReference type="PROSITE" id="PS50088">
    <property type="entry name" value="ANK_REPEAT"/>
    <property type="match status" value="1"/>
</dbReference>
<evidence type="ECO:0000256" key="3">
    <source>
        <dbReference type="ARBA" id="ARBA00023043"/>
    </source>
</evidence>
<dbReference type="InterPro" id="IPR036770">
    <property type="entry name" value="Ankyrin_rpt-contain_sf"/>
</dbReference>
<evidence type="ECO:0000256" key="4">
    <source>
        <dbReference type="ARBA" id="ARBA00023121"/>
    </source>
</evidence>
<dbReference type="Pfam" id="PF12796">
    <property type="entry name" value="Ank_2"/>
    <property type="match status" value="1"/>
</dbReference>
<reference evidence="7" key="1">
    <citation type="submission" date="2020-08" db="EMBL/GenBank/DDBJ databases">
        <title>Genome sequencing and assembly of the red palm weevil Rhynchophorus ferrugineus.</title>
        <authorList>
            <person name="Dias G.B."/>
            <person name="Bergman C.M."/>
            <person name="Manee M."/>
        </authorList>
    </citation>
    <scope>NUCLEOTIDE SEQUENCE</scope>
    <source>
        <strain evidence="7">AA-2017</strain>
        <tissue evidence="7">Whole larva</tissue>
    </source>
</reference>
<feature type="domain" description="ACB" evidence="6">
    <location>
        <begin position="1"/>
        <end position="90"/>
    </location>
</feature>
<dbReference type="SUPFAM" id="SSF47027">
    <property type="entry name" value="Acyl-CoA binding protein"/>
    <property type="match status" value="1"/>
</dbReference>
<evidence type="ECO:0000256" key="5">
    <source>
        <dbReference type="PROSITE-ProRule" id="PRU00023"/>
    </source>
</evidence>
<dbReference type="AlphaFoldDB" id="A0A834IFF4"/>
<dbReference type="InterPro" id="IPR035984">
    <property type="entry name" value="Acyl-CoA-binding_sf"/>
</dbReference>
<evidence type="ECO:0000313" key="7">
    <source>
        <dbReference type="EMBL" id="KAF7279830.1"/>
    </source>
</evidence>
<evidence type="ECO:0000256" key="2">
    <source>
        <dbReference type="ARBA" id="ARBA00022737"/>
    </source>
</evidence>
<keyword evidence="4" id="KW-0446">Lipid-binding</keyword>
<evidence type="ECO:0000259" key="6">
    <source>
        <dbReference type="PROSITE" id="PS51228"/>
    </source>
</evidence>
<feature type="repeat" description="ANK" evidence="5">
    <location>
        <begin position="158"/>
        <end position="190"/>
    </location>
</feature>
<accession>A0A834IFF4</accession>
<evidence type="ECO:0000256" key="1">
    <source>
        <dbReference type="ARBA" id="ARBA00018419"/>
    </source>
</evidence>
<dbReference type="EMBL" id="JAACXV010000337">
    <property type="protein sequence ID" value="KAF7279830.1"/>
    <property type="molecule type" value="Genomic_DNA"/>
</dbReference>
<keyword evidence="8" id="KW-1185">Reference proteome</keyword>
<evidence type="ECO:0000313" key="8">
    <source>
        <dbReference type="Proteomes" id="UP000625711"/>
    </source>
</evidence>
<dbReference type="GO" id="GO:0000062">
    <property type="term" value="F:fatty-acyl-CoA binding"/>
    <property type="evidence" value="ECO:0007669"/>
    <property type="project" value="InterPro"/>
</dbReference>
<comment type="caution">
    <text evidence="7">The sequence shown here is derived from an EMBL/GenBank/DDBJ whole genome shotgun (WGS) entry which is preliminary data.</text>
</comment>
<name>A0A834IFF4_RHYFE</name>
<dbReference type="OrthoDB" id="10254927at2759"/>
<keyword evidence="2" id="KW-0677">Repeat</keyword>
<dbReference type="PROSITE" id="PS50297">
    <property type="entry name" value="ANK_REP_REGION"/>
    <property type="match status" value="1"/>
</dbReference>
<protein>
    <recommendedName>
        <fullName evidence="1">Acyl-CoA-binding domain-containing protein 6</fullName>
    </recommendedName>
</protein>